<dbReference type="PANTHER" id="PTHR47331:SF1">
    <property type="entry name" value="GAG-LIKE PROTEIN"/>
    <property type="match status" value="1"/>
</dbReference>
<dbReference type="Pfam" id="PF17921">
    <property type="entry name" value="Integrase_H2C2"/>
    <property type="match status" value="1"/>
</dbReference>
<evidence type="ECO:0000259" key="1">
    <source>
        <dbReference type="Pfam" id="PF17921"/>
    </source>
</evidence>
<dbReference type="InterPro" id="IPR012337">
    <property type="entry name" value="RNaseH-like_sf"/>
</dbReference>
<accession>A0ABM1YAG2</accession>
<reference evidence="2" key="2">
    <citation type="submission" date="2025-05" db="UniProtKB">
        <authorList>
            <consortium name="EnsemblMetazoa"/>
        </authorList>
    </citation>
    <scope>IDENTIFICATION</scope>
    <source>
        <strain evidence="2">Foshan</strain>
    </source>
</reference>
<dbReference type="InterPro" id="IPR041588">
    <property type="entry name" value="Integrase_H2C2"/>
</dbReference>
<dbReference type="InterPro" id="IPR036397">
    <property type="entry name" value="RNaseH_sf"/>
</dbReference>
<dbReference type="PANTHER" id="PTHR47331">
    <property type="entry name" value="PHD-TYPE DOMAIN-CONTAINING PROTEIN"/>
    <property type="match status" value="1"/>
</dbReference>
<dbReference type="Gene3D" id="3.30.420.10">
    <property type="entry name" value="Ribonuclease H-like superfamily/Ribonuclease H"/>
    <property type="match status" value="1"/>
</dbReference>
<name>A0ABM1YAG2_AEDAL</name>
<dbReference type="RefSeq" id="XP_062704550.1">
    <property type="nucleotide sequence ID" value="XM_062848566.1"/>
</dbReference>
<feature type="domain" description="Integrase zinc-binding" evidence="1">
    <location>
        <begin position="419"/>
        <end position="470"/>
    </location>
</feature>
<evidence type="ECO:0000313" key="3">
    <source>
        <dbReference type="Proteomes" id="UP000069940"/>
    </source>
</evidence>
<sequence>MGSETAGSAVRFFERILEKMEECVLLTCKPAVEYYSGRHQSWRFWITPEMLKANPTAHLELLNRVPKTSTVQIHPPANTLEEAVQLAVEVREVHSKAGFEIRNWHSNAQQILERVGAENSQETFQTTKSFTAEKSTMAERGLGMLWEPNQDLNELNAGVIGVRLMRSVLENHSLEITKRYFHTDSTVLLAWLRADPRKYRPYVQFRTTEILAETSVEEWRWVPTRLNIADEATKWGSGPSFDVQSKWYSGPDFLWKPECEWPVKKPIVGEPTDELRRMNVHQDMTKDTVIHFNKFSRWEDVVKSLAYLYHFVNRCSAKQRVPTKSRITMLTHQDYVSAEQGLWRIVQAQAFEEEIAALKNVKSPTKTGRLVKSSPLAKLSAFLDEQGLLRMESRIDPKAAYYPYNFRNPIILPKCHRVTELLILRFHAKYGHANTETVVNELRQLYYIAKVRSVVKRVIKECMWCRIYKAKPQAPRMAPLPQPRVMPYVRPFTHTGIDYFGPLLVKQGRSSVKRWVAMFTCLTIRAVHLEVVHSLTIQSCKMAIRRFVDKRGAPQNFFSDNGTFTNAETEWHFNPPSAPHMGGVWERKVRSIKDALKVLACHDKLDDEGLLTLLAEASMIFPVDEL</sequence>
<proteinExistence type="predicted"/>
<dbReference type="EnsemblMetazoa" id="AALFPA23_007326.R9712">
    <property type="protein sequence ID" value="AALFPA23_007326.P9712"/>
    <property type="gene ID" value="AALFPA23_007326"/>
</dbReference>
<evidence type="ECO:0000313" key="2">
    <source>
        <dbReference type="EnsemblMetazoa" id="AALFPA23_007326.P9712"/>
    </source>
</evidence>
<reference evidence="3" key="1">
    <citation type="journal article" date="2015" name="Proc. Natl. Acad. Sci. U.S.A.">
        <title>Genome sequence of the Asian Tiger mosquito, Aedes albopictus, reveals insights into its biology, genetics, and evolution.</title>
        <authorList>
            <person name="Chen X.G."/>
            <person name="Jiang X."/>
            <person name="Gu J."/>
            <person name="Xu M."/>
            <person name="Wu Y."/>
            <person name="Deng Y."/>
            <person name="Zhang C."/>
            <person name="Bonizzoni M."/>
            <person name="Dermauw W."/>
            <person name="Vontas J."/>
            <person name="Armbruster P."/>
            <person name="Huang X."/>
            <person name="Yang Y."/>
            <person name="Zhang H."/>
            <person name="He W."/>
            <person name="Peng H."/>
            <person name="Liu Y."/>
            <person name="Wu K."/>
            <person name="Chen J."/>
            <person name="Lirakis M."/>
            <person name="Topalis P."/>
            <person name="Van Leeuwen T."/>
            <person name="Hall A.B."/>
            <person name="Jiang X."/>
            <person name="Thorpe C."/>
            <person name="Mueller R.L."/>
            <person name="Sun C."/>
            <person name="Waterhouse R.M."/>
            <person name="Yan G."/>
            <person name="Tu Z.J."/>
            <person name="Fang X."/>
            <person name="James A.A."/>
        </authorList>
    </citation>
    <scope>NUCLEOTIDE SEQUENCE [LARGE SCALE GENOMIC DNA]</scope>
    <source>
        <strain evidence="3">Foshan</strain>
    </source>
</reference>
<dbReference type="Proteomes" id="UP000069940">
    <property type="component" value="Unassembled WGS sequence"/>
</dbReference>
<dbReference type="GeneID" id="134286873"/>
<dbReference type="SUPFAM" id="SSF53098">
    <property type="entry name" value="Ribonuclease H-like"/>
    <property type="match status" value="1"/>
</dbReference>
<protein>
    <recommendedName>
        <fullName evidence="1">Integrase zinc-binding domain-containing protein</fullName>
    </recommendedName>
</protein>
<organism evidence="2 3">
    <name type="scientific">Aedes albopictus</name>
    <name type="common">Asian tiger mosquito</name>
    <name type="synonym">Stegomyia albopicta</name>
    <dbReference type="NCBI Taxonomy" id="7160"/>
    <lineage>
        <taxon>Eukaryota</taxon>
        <taxon>Metazoa</taxon>
        <taxon>Ecdysozoa</taxon>
        <taxon>Arthropoda</taxon>
        <taxon>Hexapoda</taxon>
        <taxon>Insecta</taxon>
        <taxon>Pterygota</taxon>
        <taxon>Neoptera</taxon>
        <taxon>Endopterygota</taxon>
        <taxon>Diptera</taxon>
        <taxon>Nematocera</taxon>
        <taxon>Culicoidea</taxon>
        <taxon>Culicidae</taxon>
        <taxon>Culicinae</taxon>
        <taxon>Aedini</taxon>
        <taxon>Aedes</taxon>
        <taxon>Stegomyia</taxon>
    </lineage>
</organism>
<keyword evidence="3" id="KW-1185">Reference proteome</keyword>